<dbReference type="SUPFAM" id="SSF52540">
    <property type="entry name" value="P-loop containing nucleoside triphosphate hydrolases"/>
    <property type="match status" value="1"/>
</dbReference>
<protein>
    <recommendedName>
        <fullName evidence="3">Sulfotransferase</fullName>
    </recommendedName>
</protein>
<dbReference type="Proteomes" id="UP000434044">
    <property type="component" value="Unassembled WGS sequence"/>
</dbReference>
<accession>A0A6N8EKV4</accession>
<evidence type="ECO:0000313" key="2">
    <source>
        <dbReference type="Proteomes" id="UP000434044"/>
    </source>
</evidence>
<dbReference type="EMBL" id="WNKT01000098">
    <property type="protein sequence ID" value="MTW23197.1"/>
    <property type="molecule type" value="Genomic_DNA"/>
</dbReference>
<keyword evidence="2" id="KW-1185">Reference proteome</keyword>
<evidence type="ECO:0000313" key="1">
    <source>
        <dbReference type="EMBL" id="MTW23197.1"/>
    </source>
</evidence>
<dbReference type="InterPro" id="IPR027417">
    <property type="entry name" value="P-loop_NTPase"/>
</dbReference>
<gene>
    <name evidence="1" type="ORF">GJ668_19410</name>
</gene>
<dbReference type="OrthoDB" id="1441538at2"/>
<dbReference type="Gene3D" id="3.40.50.300">
    <property type="entry name" value="P-loop containing nucleotide triphosphate hydrolases"/>
    <property type="match status" value="2"/>
</dbReference>
<reference evidence="1 2" key="1">
    <citation type="submission" date="2019-11" db="EMBL/GenBank/DDBJ databases">
        <title>Whole-genome sequence of the anaerobic purple sulfur bacterium Allochromatium palmeri DSM 15591.</title>
        <authorList>
            <person name="Kyndt J.A."/>
            <person name="Meyer T.E."/>
        </authorList>
    </citation>
    <scope>NUCLEOTIDE SEQUENCE [LARGE SCALE GENOMIC DNA]</scope>
    <source>
        <strain evidence="1 2">DSM 15591</strain>
    </source>
</reference>
<name>A0A6N8EKV4_9GAMM</name>
<dbReference type="AlphaFoldDB" id="A0A6N8EKV4"/>
<comment type="caution">
    <text evidence="1">The sequence shown here is derived from an EMBL/GenBank/DDBJ whole genome shotgun (WGS) entry which is preliminary data.</text>
</comment>
<proteinExistence type="predicted"/>
<organism evidence="1 2">
    <name type="scientific">Allochromatium palmeri</name>
    <dbReference type="NCBI Taxonomy" id="231048"/>
    <lineage>
        <taxon>Bacteria</taxon>
        <taxon>Pseudomonadati</taxon>
        <taxon>Pseudomonadota</taxon>
        <taxon>Gammaproteobacteria</taxon>
        <taxon>Chromatiales</taxon>
        <taxon>Chromatiaceae</taxon>
        <taxon>Allochromatium</taxon>
    </lineage>
</organism>
<sequence length="473" mass="53989">MHTLHRSQSADRPHPFAQQANAVTDLMKRPGNKPLNPEFCEQIGQVVVVVCSPRSGSSLLASIFRRTDQLLTFQGAITPFLGLANLRYPESGDSDALDESHLPIAQANGLPALLAQDCGTPDELHTPESLDRFIIDLSIRLSMQWPELRFDPDQVGAATRAALEQLYSERGWPRGRFLDLPLFHAVFLRQLRHTYPGVNPYLYDLDKALIHEIIPDAIPTNLLPSERFIEMPPFILIRPWRAPSADDLARKPLIIKTVANTFRLPFLKALFPNARFRILHLTRSVAASANGMYDGYLFPGFWAARVDQPLSIPGYSDRFPQWGGEWLKFGLIPGWRRWTDKPLEQVCANHWRTCHQTILDWLDSHPEIRTDALRLKFEDLLGSPAQKAEAYARLTDWLGIELDESLTYARDNDLPLQLATAKPAPERWRQRYDIIAPLLEDPRNRRLMERLGYRAGGAPPLHRKIEDTSDNRW</sequence>
<evidence type="ECO:0008006" key="3">
    <source>
        <dbReference type="Google" id="ProtNLM"/>
    </source>
</evidence>
<dbReference type="RefSeq" id="WP_155451732.1">
    <property type="nucleotide sequence ID" value="NZ_WNKT01000098.1"/>
</dbReference>